<dbReference type="SUPFAM" id="SSF53098">
    <property type="entry name" value="Ribonuclease H-like"/>
    <property type="match status" value="1"/>
</dbReference>
<dbReference type="InterPro" id="IPR048020">
    <property type="entry name" value="Transpos_IS3"/>
</dbReference>
<dbReference type="EMBL" id="UOEL01000113">
    <property type="protein sequence ID" value="VAW14111.1"/>
    <property type="molecule type" value="Genomic_DNA"/>
</dbReference>
<dbReference type="InterPro" id="IPR050900">
    <property type="entry name" value="Transposase_IS3/IS150/IS904"/>
</dbReference>
<dbReference type="AlphaFoldDB" id="A0A3B0T5S5"/>
<reference evidence="2" key="1">
    <citation type="submission" date="2018-06" db="EMBL/GenBank/DDBJ databases">
        <authorList>
            <person name="Zhirakovskaya E."/>
        </authorList>
    </citation>
    <scope>NUCLEOTIDE SEQUENCE</scope>
</reference>
<evidence type="ECO:0000313" key="2">
    <source>
        <dbReference type="EMBL" id="VAW14111.1"/>
    </source>
</evidence>
<dbReference type="PANTHER" id="PTHR46889">
    <property type="entry name" value="TRANSPOSASE INSF FOR INSERTION SEQUENCE IS3B-RELATED"/>
    <property type="match status" value="1"/>
</dbReference>
<dbReference type="PROSITE" id="PS50994">
    <property type="entry name" value="INTEGRASE"/>
    <property type="match status" value="1"/>
</dbReference>
<protein>
    <submittedName>
        <fullName evidence="2">Integrase, catalytic region</fullName>
    </submittedName>
</protein>
<dbReference type="PANTHER" id="PTHR46889:SF4">
    <property type="entry name" value="TRANSPOSASE INSO FOR INSERTION SEQUENCE ELEMENT IS911B-RELATED"/>
    <property type="match status" value="1"/>
</dbReference>
<gene>
    <name evidence="2" type="ORF">MNBD_BACTEROID03-1326</name>
</gene>
<dbReference type="Gene3D" id="3.30.420.10">
    <property type="entry name" value="Ribonuclease H-like superfamily/Ribonuclease H"/>
    <property type="match status" value="1"/>
</dbReference>
<name>A0A3B0T5S5_9ZZZZ</name>
<dbReference type="GO" id="GO:0015074">
    <property type="term" value="P:DNA integration"/>
    <property type="evidence" value="ECO:0007669"/>
    <property type="project" value="InterPro"/>
</dbReference>
<dbReference type="GO" id="GO:0003676">
    <property type="term" value="F:nucleic acid binding"/>
    <property type="evidence" value="ECO:0007669"/>
    <property type="project" value="InterPro"/>
</dbReference>
<dbReference type="Pfam" id="PF13276">
    <property type="entry name" value="HTH_21"/>
    <property type="match status" value="1"/>
</dbReference>
<organism evidence="2">
    <name type="scientific">hydrothermal vent metagenome</name>
    <dbReference type="NCBI Taxonomy" id="652676"/>
    <lineage>
        <taxon>unclassified sequences</taxon>
        <taxon>metagenomes</taxon>
        <taxon>ecological metagenomes</taxon>
    </lineage>
</organism>
<dbReference type="Pfam" id="PF00665">
    <property type="entry name" value="rve"/>
    <property type="match status" value="1"/>
</dbReference>
<proteinExistence type="predicted"/>
<sequence length="282" mass="33411">MSTTERRQKVVRSHPGLSLVQQCKLLNIHRSGLYYKPRREAPFNLRLMKEIDAYFLEHPYYGAERMTDYLNLDLGHRVNIKRVRRLYKLMGLQTIYRKPKTTIGDPKSYKYPYLLKNLKIERPDQVWQTDITYIPMLRGFMYMNAIIDVHSRKILNWGISNSMDKEWCIELLQDTIAQYGAPEIHNSDQGSQYTSSPYVEVLKKHNIQISMDGKGRALDNIYIERFWKSIKYEKIYLNPPNGGLDLYQMVREYIAFYNTERRHTEIGKVPPDQIYNAKKVAS</sequence>
<dbReference type="InterPro" id="IPR001584">
    <property type="entry name" value="Integrase_cat-core"/>
</dbReference>
<dbReference type="InterPro" id="IPR012337">
    <property type="entry name" value="RNaseH-like_sf"/>
</dbReference>
<dbReference type="InterPro" id="IPR036397">
    <property type="entry name" value="RNaseH_sf"/>
</dbReference>
<evidence type="ECO:0000259" key="1">
    <source>
        <dbReference type="PROSITE" id="PS50994"/>
    </source>
</evidence>
<feature type="domain" description="Integrase catalytic" evidence="1">
    <location>
        <begin position="119"/>
        <end position="278"/>
    </location>
</feature>
<dbReference type="NCBIfam" id="NF033516">
    <property type="entry name" value="transpos_IS3"/>
    <property type="match status" value="1"/>
</dbReference>
<accession>A0A3B0T5S5</accession>
<dbReference type="InterPro" id="IPR025948">
    <property type="entry name" value="HTH-like_dom"/>
</dbReference>